<dbReference type="RefSeq" id="WP_184027799.1">
    <property type="nucleotide sequence ID" value="NZ_JACHFN010000005.1"/>
</dbReference>
<feature type="region of interest" description="Disordered" evidence="1">
    <location>
        <begin position="1"/>
        <end position="151"/>
    </location>
</feature>
<feature type="compositionally biased region" description="Acidic residues" evidence="1">
    <location>
        <begin position="105"/>
        <end position="125"/>
    </location>
</feature>
<feature type="compositionally biased region" description="Polar residues" evidence="1">
    <location>
        <begin position="1"/>
        <end position="13"/>
    </location>
</feature>
<dbReference type="AlphaFoldDB" id="A0A7W8GEM2"/>
<reference evidence="2 3" key="1">
    <citation type="submission" date="2020-08" db="EMBL/GenBank/DDBJ databases">
        <title>Genomic Encyclopedia of Type Strains, Phase IV (KMG-IV): sequencing the most valuable type-strain genomes for metagenomic binning, comparative biology and taxonomic classification.</title>
        <authorList>
            <person name="Goeker M."/>
        </authorList>
    </citation>
    <scope>NUCLEOTIDE SEQUENCE [LARGE SCALE GENOMIC DNA]</scope>
    <source>
        <strain evidence="2 3">DSM 101791</strain>
    </source>
</reference>
<evidence type="ECO:0000313" key="3">
    <source>
        <dbReference type="Proteomes" id="UP000525389"/>
    </source>
</evidence>
<gene>
    <name evidence="2" type="ORF">HNQ09_001665</name>
</gene>
<feature type="region of interest" description="Disordered" evidence="1">
    <location>
        <begin position="224"/>
        <end position="257"/>
    </location>
</feature>
<dbReference type="Proteomes" id="UP000525389">
    <property type="component" value="Unassembled WGS sequence"/>
</dbReference>
<evidence type="ECO:0000313" key="2">
    <source>
        <dbReference type="EMBL" id="MBB5234227.1"/>
    </source>
</evidence>
<feature type="compositionally biased region" description="Polar residues" evidence="1">
    <location>
        <begin position="229"/>
        <end position="239"/>
    </location>
</feature>
<dbReference type="Gene3D" id="2.60.40.1120">
    <property type="entry name" value="Carboxypeptidase-like, regulatory domain"/>
    <property type="match status" value="1"/>
</dbReference>
<protein>
    <recommendedName>
        <fullName evidence="4">PEGA domain-containing protein</fullName>
    </recommendedName>
</protein>
<evidence type="ECO:0000256" key="1">
    <source>
        <dbReference type="SAM" id="MobiDB-lite"/>
    </source>
</evidence>
<feature type="compositionally biased region" description="Pro residues" evidence="1">
    <location>
        <begin position="40"/>
        <end position="59"/>
    </location>
</feature>
<feature type="compositionally biased region" description="Low complexity" evidence="1">
    <location>
        <begin position="126"/>
        <end position="142"/>
    </location>
</feature>
<accession>A0A7W8GEM2</accession>
<sequence>MSNGMNVGKSSFGSFFKNWGSDPAPTPGPQAAPTAAVQPDPVPSPVQEPPVAPTAPVPDAPALLAPPAAVPPPPAPAAPPPAVTEPVPPAPEAQSPALEQSAPADEADDPEGSDEEEEEGAEEAGETAPTEVEEAASVPEAGDAPGLPAPTGEVFGHLASLMSPGSALAFTLSLGEDGRLTAQVRPLNLPALPELTLTGTVEEFDTAELLYALREYRPAVQGGLRDQARSQAKAVQTKTAAPASPSPAPAASDRNKGKLRIAVDVPGAGLKATLGGHGITVKVGENDLAPGRYTVEASAEGYRAAKQAVKVERGKTAELAFTLGGSLEVQAPGGAAVTVLDPAGNPVNPAGPLPEGMYKVLVEAEQKKPFTWHGTVKAGAPTKVTATLDDAPQTLFGS</sequence>
<comment type="caution">
    <text evidence="2">The sequence shown here is derived from an EMBL/GenBank/DDBJ whole genome shotgun (WGS) entry which is preliminary data.</text>
</comment>
<keyword evidence="3" id="KW-1185">Reference proteome</keyword>
<feature type="compositionally biased region" description="Pro residues" evidence="1">
    <location>
        <begin position="68"/>
        <end position="91"/>
    </location>
</feature>
<dbReference type="EMBL" id="JACHFN010000005">
    <property type="protein sequence ID" value="MBB5234227.1"/>
    <property type="molecule type" value="Genomic_DNA"/>
</dbReference>
<name>A0A7W8GEM2_9DEIO</name>
<organism evidence="2 3">
    <name type="scientific">Deinococcus budaensis</name>
    <dbReference type="NCBI Taxonomy" id="1665626"/>
    <lineage>
        <taxon>Bacteria</taxon>
        <taxon>Thermotogati</taxon>
        <taxon>Deinococcota</taxon>
        <taxon>Deinococci</taxon>
        <taxon>Deinococcales</taxon>
        <taxon>Deinococcaceae</taxon>
        <taxon>Deinococcus</taxon>
    </lineage>
</organism>
<proteinExistence type="predicted"/>
<evidence type="ECO:0008006" key="4">
    <source>
        <dbReference type="Google" id="ProtNLM"/>
    </source>
</evidence>